<dbReference type="EMBL" id="BSFM01000017">
    <property type="protein sequence ID" value="GLK86164.1"/>
    <property type="molecule type" value="Genomic_DNA"/>
</dbReference>
<dbReference type="Pfam" id="PF02913">
    <property type="entry name" value="FAD-oxidase_C"/>
    <property type="match status" value="1"/>
</dbReference>
<feature type="domain" description="FAD-binding PCMH-type" evidence="5">
    <location>
        <begin position="96"/>
        <end position="277"/>
    </location>
</feature>
<proteinExistence type="inferred from homology"/>
<protein>
    <submittedName>
        <fullName evidence="6">Oxidoreductase</fullName>
    </submittedName>
</protein>
<dbReference type="InterPro" id="IPR006094">
    <property type="entry name" value="Oxid_FAD_bind_N"/>
</dbReference>
<dbReference type="InterPro" id="IPR016171">
    <property type="entry name" value="Vanillyl_alc_oxidase_C-sub2"/>
</dbReference>
<dbReference type="Proteomes" id="UP001143330">
    <property type="component" value="Unassembled WGS sequence"/>
</dbReference>
<accession>A0A9W6K293</accession>
<keyword evidence="4" id="KW-0274">FAD</keyword>
<dbReference type="PANTHER" id="PTHR43716">
    <property type="entry name" value="D-2-HYDROXYGLUTARATE DEHYDROGENASE, MITOCHONDRIAL"/>
    <property type="match status" value="1"/>
</dbReference>
<dbReference type="InterPro" id="IPR016169">
    <property type="entry name" value="FAD-bd_PCMH_sub2"/>
</dbReference>
<reference evidence="6" key="1">
    <citation type="journal article" date="2014" name="Int. J. Syst. Evol. Microbiol.">
        <title>Complete genome sequence of Corynebacterium casei LMG S-19264T (=DSM 44701T), isolated from a smear-ripened cheese.</title>
        <authorList>
            <consortium name="US DOE Joint Genome Institute (JGI-PGF)"/>
            <person name="Walter F."/>
            <person name="Albersmeier A."/>
            <person name="Kalinowski J."/>
            <person name="Ruckert C."/>
        </authorList>
    </citation>
    <scope>NUCLEOTIDE SEQUENCE</scope>
    <source>
        <strain evidence="6">VKM B-2789</strain>
    </source>
</reference>
<dbReference type="InterPro" id="IPR036318">
    <property type="entry name" value="FAD-bd_PCMH-like_sf"/>
</dbReference>
<dbReference type="Gene3D" id="3.30.70.2190">
    <property type="match status" value="1"/>
</dbReference>
<dbReference type="Pfam" id="PF01565">
    <property type="entry name" value="FAD_binding_4"/>
    <property type="match status" value="1"/>
</dbReference>
<evidence type="ECO:0000259" key="5">
    <source>
        <dbReference type="PROSITE" id="PS51387"/>
    </source>
</evidence>
<dbReference type="PROSITE" id="PS51387">
    <property type="entry name" value="FAD_PCMH"/>
    <property type="match status" value="1"/>
</dbReference>
<dbReference type="GO" id="GO:0022904">
    <property type="term" value="P:respiratory electron transport chain"/>
    <property type="evidence" value="ECO:0007669"/>
    <property type="project" value="TreeGrafter"/>
</dbReference>
<dbReference type="SUPFAM" id="SSF56176">
    <property type="entry name" value="FAD-binding/transporter-associated domain-like"/>
    <property type="match status" value="1"/>
</dbReference>
<dbReference type="FunFam" id="1.10.45.10:FF:000001">
    <property type="entry name" value="D-lactate dehydrogenase mitochondrial"/>
    <property type="match status" value="1"/>
</dbReference>
<dbReference type="InterPro" id="IPR051264">
    <property type="entry name" value="FAD-oxidored/transferase_4"/>
</dbReference>
<dbReference type="InterPro" id="IPR016166">
    <property type="entry name" value="FAD-bd_PCMH"/>
</dbReference>
<dbReference type="AlphaFoldDB" id="A0A9W6K293"/>
<keyword evidence="3" id="KW-0285">Flavoprotein</keyword>
<dbReference type="SUPFAM" id="SSF55103">
    <property type="entry name" value="FAD-linked oxidases, C-terminal domain"/>
    <property type="match status" value="1"/>
</dbReference>
<comment type="similarity">
    <text evidence="2">Belongs to the FAD-binding oxidoreductase/transferase type 4 family.</text>
</comment>
<sequence length="534" mass="57276">MMTGTGERRARDAAIRGVFAIFPGTGAGTGTGFNPGIVPVNRLCRNVVEIGREVARERGDMSDEMLNSLRDALGDAGVLTDPERLATYLVDQRDLVKGRTPAVLRPATTEQVMAIMRLATRHRVGIVPQAGNTSYCAGATPDRSGTQFVLSLERLDKIRSVDPLDAALSVDSGVILKHAQEAAERAGLFLPLSLGSEGSCRIGGVIGTNAGGLSVLRYGMTRDLVLGLEIVLPDGTLVSDMKRLRKNNTGYDIRQNFIGAEGTLGVVTGAVLKLIPTPSRRATAWIELAPDVPLPDMLALVRRETSELVSSFEFITARSLALVRDPGGRLKSGSGGVILIELSSSSRHLPIDEVLEGTMGEVVEKGWAEDIIIAQTEAQRADMWQIRETIPEGEKRAGGSVKHDISVPFSRTVDFLKQGGAAVAAYDPRLELSVYGHVGDGNLHYNIMVPAGEERLAFTDRIGRELAPTLYDIAAEMGGTFSAEHGVGRFKRALLQHYADPGRYRVLRGIKGLFDPHGVMNPGAMVDPAEGLPS</sequence>
<gene>
    <name evidence="6" type="ORF">GCM10017653_42340</name>
</gene>
<dbReference type="GO" id="GO:0003824">
    <property type="term" value="F:catalytic activity"/>
    <property type="evidence" value="ECO:0007669"/>
    <property type="project" value="InterPro"/>
</dbReference>
<evidence type="ECO:0000313" key="7">
    <source>
        <dbReference type="Proteomes" id="UP001143330"/>
    </source>
</evidence>
<evidence type="ECO:0000256" key="1">
    <source>
        <dbReference type="ARBA" id="ARBA00001974"/>
    </source>
</evidence>
<organism evidence="6 7">
    <name type="scientific">Ancylobacter defluvii</name>
    <dbReference type="NCBI Taxonomy" id="1282440"/>
    <lineage>
        <taxon>Bacteria</taxon>
        <taxon>Pseudomonadati</taxon>
        <taxon>Pseudomonadota</taxon>
        <taxon>Alphaproteobacteria</taxon>
        <taxon>Hyphomicrobiales</taxon>
        <taxon>Xanthobacteraceae</taxon>
        <taxon>Ancylobacter</taxon>
    </lineage>
</organism>
<dbReference type="Gene3D" id="3.30.43.10">
    <property type="entry name" value="Uridine Diphospho-n-acetylenolpyruvylglucosamine Reductase, domain 2"/>
    <property type="match status" value="1"/>
</dbReference>
<evidence type="ECO:0000313" key="6">
    <source>
        <dbReference type="EMBL" id="GLK86164.1"/>
    </source>
</evidence>
<comment type="caution">
    <text evidence="6">The sequence shown here is derived from an EMBL/GenBank/DDBJ whole genome shotgun (WGS) entry which is preliminary data.</text>
</comment>
<evidence type="ECO:0000256" key="2">
    <source>
        <dbReference type="ARBA" id="ARBA00008000"/>
    </source>
</evidence>
<dbReference type="InterPro" id="IPR016167">
    <property type="entry name" value="FAD-bd_PCMH_sub1"/>
</dbReference>
<dbReference type="InterPro" id="IPR004113">
    <property type="entry name" value="FAD-bd_oxidored_4_C"/>
</dbReference>
<dbReference type="Gene3D" id="3.30.465.10">
    <property type="match status" value="1"/>
</dbReference>
<keyword evidence="7" id="KW-1185">Reference proteome</keyword>
<evidence type="ECO:0000256" key="3">
    <source>
        <dbReference type="ARBA" id="ARBA00022630"/>
    </source>
</evidence>
<dbReference type="GO" id="GO:0071949">
    <property type="term" value="F:FAD binding"/>
    <property type="evidence" value="ECO:0007669"/>
    <property type="project" value="InterPro"/>
</dbReference>
<comment type="cofactor">
    <cofactor evidence="1">
        <name>FAD</name>
        <dbReference type="ChEBI" id="CHEBI:57692"/>
    </cofactor>
</comment>
<reference evidence="6" key="2">
    <citation type="submission" date="2023-01" db="EMBL/GenBank/DDBJ databases">
        <authorList>
            <person name="Sun Q."/>
            <person name="Evtushenko L."/>
        </authorList>
    </citation>
    <scope>NUCLEOTIDE SEQUENCE</scope>
    <source>
        <strain evidence="6">VKM B-2789</strain>
    </source>
</reference>
<dbReference type="PANTHER" id="PTHR43716:SF2">
    <property type="entry name" value="BLL6224 PROTEIN"/>
    <property type="match status" value="1"/>
</dbReference>
<evidence type="ECO:0000256" key="4">
    <source>
        <dbReference type="ARBA" id="ARBA00022827"/>
    </source>
</evidence>
<dbReference type="Gene3D" id="3.30.70.2740">
    <property type="match status" value="1"/>
</dbReference>
<dbReference type="InterPro" id="IPR016164">
    <property type="entry name" value="FAD-linked_Oxase-like_C"/>
</dbReference>
<name>A0A9W6K293_9HYPH</name>
<dbReference type="Gene3D" id="1.10.45.10">
    <property type="entry name" value="Vanillyl-alcohol Oxidase, Chain A, domain 4"/>
    <property type="match status" value="1"/>
</dbReference>